<name>A0ABR4YJB5_9BACT</name>
<proteinExistence type="predicted"/>
<keyword evidence="3" id="KW-1185">Reference proteome</keyword>
<accession>A0ABR4YJB5</accession>
<evidence type="ECO:0000313" key="2">
    <source>
        <dbReference type="EMBL" id="KHE42329.1"/>
    </source>
</evidence>
<gene>
    <name evidence="2" type="ORF">LG35_05450</name>
</gene>
<dbReference type="EMBL" id="JRGF01000005">
    <property type="protein sequence ID" value="KHE42329.1"/>
    <property type="molecule type" value="Genomic_DNA"/>
</dbReference>
<sequence>MKTKFLCYSRSNPNQVVWHYAELEKVGEGVYTYLQQKDQYREEDDMIAIVLQLEDVFFEYGTYNRRFLADKDVVATGAEVLKNFHRTIEQTMQEGRHLQLLLVRIYEELGLDAAPLIRYREERRLRLQREDEERKRRKEEQRRQVEEQQREQLRLAGTRFLAGEYISSENFIGLCKFKRIPIPLRTHGTLCRSVTELSRNSIRYSRTKGKAKPKLDGCFAMAEALYEKLSETMDANDAEKLIQEN</sequence>
<dbReference type="RefSeq" id="WP_035472936.1">
    <property type="nucleotide sequence ID" value="NZ_JRGF01000005.1"/>
</dbReference>
<organism evidence="2 3">
    <name type="scientific">Alistipes inops</name>
    <dbReference type="NCBI Taxonomy" id="1501391"/>
    <lineage>
        <taxon>Bacteria</taxon>
        <taxon>Pseudomonadati</taxon>
        <taxon>Bacteroidota</taxon>
        <taxon>Bacteroidia</taxon>
        <taxon>Bacteroidales</taxon>
        <taxon>Rikenellaceae</taxon>
        <taxon>Alistipes</taxon>
    </lineage>
</organism>
<comment type="caution">
    <text evidence="2">The sequence shown here is derived from an EMBL/GenBank/DDBJ whole genome shotgun (WGS) entry which is preliminary data.</text>
</comment>
<reference evidence="2 3" key="1">
    <citation type="submission" date="2014-09" db="EMBL/GenBank/DDBJ databases">
        <title>Alistipes sp. 627, sp. nov., a novel member of the family Rikenellaceae isolated from human faeces.</title>
        <authorList>
            <person name="Shkoporov A.N."/>
            <person name="Chaplin A.V."/>
            <person name="Motuzova O.V."/>
            <person name="Kafarskaia L.I."/>
            <person name="Khokhlova E.V."/>
            <person name="Efimov B.A."/>
        </authorList>
    </citation>
    <scope>NUCLEOTIDE SEQUENCE [LARGE SCALE GENOMIC DNA]</scope>
    <source>
        <strain evidence="2 3">627</strain>
    </source>
</reference>
<feature type="coiled-coil region" evidence="1">
    <location>
        <begin position="122"/>
        <end position="156"/>
    </location>
</feature>
<evidence type="ECO:0000313" key="3">
    <source>
        <dbReference type="Proteomes" id="UP000030889"/>
    </source>
</evidence>
<dbReference type="Proteomes" id="UP000030889">
    <property type="component" value="Unassembled WGS sequence"/>
</dbReference>
<evidence type="ECO:0000256" key="1">
    <source>
        <dbReference type="SAM" id="Coils"/>
    </source>
</evidence>
<keyword evidence="1" id="KW-0175">Coiled coil</keyword>
<protein>
    <submittedName>
        <fullName evidence="2">Uncharacterized protein</fullName>
    </submittedName>
</protein>